<keyword evidence="2" id="KW-0255">Endonuclease</keyword>
<sequence>MKVPYHSHTNPEDEIAQAAAQIRHAELRFWREHLPEFDNDIELAVQRMFSATGVSPARISKIFMALDRLESMPELHALQERYLHLDLDRLIAINESLDKLGEPLPGTLARIDAGITKYLTPKRANQVPPTQANIKRKLNELISAEDDTIALQDTRRRGRYSTDPFSVTLEADPETIASIDQAVRAFAEAEQIPLAEAMTRLILGEAQPKVILHTYQATDIPGAPTFIQGHGWSRTPVSPSEVHELDPYAESKNYITPANIRKYVEGRDGTCRYPGCNHPAYKCQTDHRINFADGGPTTPANLACLCQHHHNIKTDGTAFYIMDPYTGDIFWLFEDGTWKATEPTGPIAEKNWTQTFAQAIASRRRRAHEQATALKEEIKS</sequence>
<reference evidence="2 3" key="1">
    <citation type="submission" date="2019-06" db="EMBL/GenBank/DDBJ databases">
        <title>Draft genome sequence of Corynebacterium striatum NBRC 15291.</title>
        <authorList>
            <person name="Miura T."/>
            <person name="Furukawa M."/>
            <person name="Shimamura M."/>
            <person name="Ohyama Y."/>
            <person name="Yamazoe A."/>
            <person name="Kawasaki H."/>
        </authorList>
    </citation>
    <scope>NUCLEOTIDE SEQUENCE [LARGE SCALE GENOMIC DNA]</scope>
    <source>
        <strain evidence="2 3">NBRC 15291</strain>
    </source>
</reference>
<dbReference type="Gene3D" id="1.10.30.50">
    <property type="match status" value="1"/>
</dbReference>
<dbReference type="CDD" id="cd00085">
    <property type="entry name" value="HNHc"/>
    <property type="match status" value="1"/>
</dbReference>
<dbReference type="GO" id="GO:0004519">
    <property type="term" value="F:endonuclease activity"/>
    <property type="evidence" value="ECO:0007669"/>
    <property type="project" value="UniProtKB-KW"/>
</dbReference>
<organism evidence="2 3">
    <name type="scientific">Corynebacterium striatum</name>
    <dbReference type="NCBI Taxonomy" id="43770"/>
    <lineage>
        <taxon>Bacteria</taxon>
        <taxon>Bacillati</taxon>
        <taxon>Actinomycetota</taxon>
        <taxon>Actinomycetes</taxon>
        <taxon>Mycobacteriales</taxon>
        <taxon>Corynebacteriaceae</taxon>
        <taxon>Corynebacterium</taxon>
    </lineage>
</organism>
<protein>
    <submittedName>
        <fullName evidence="2">HNH endonuclease</fullName>
    </submittedName>
</protein>
<evidence type="ECO:0000313" key="2">
    <source>
        <dbReference type="EMBL" id="GEA42401.1"/>
    </source>
</evidence>
<dbReference type="AlphaFoldDB" id="A0AAQ1TT94"/>
<dbReference type="EMBL" id="BJLD01000001">
    <property type="protein sequence ID" value="GEA42401.1"/>
    <property type="molecule type" value="Genomic_DNA"/>
</dbReference>
<dbReference type="SMART" id="SM00507">
    <property type="entry name" value="HNHc"/>
    <property type="match status" value="1"/>
</dbReference>
<gene>
    <name evidence="2" type="ORF">Cst04h_05710</name>
</gene>
<evidence type="ECO:0000313" key="3">
    <source>
        <dbReference type="Proteomes" id="UP000315234"/>
    </source>
</evidence>
<comment type="caution">
    <text evidence="2">The sequence shown here is derived from an EMBL/GenBank/DDBJ whole genome shotgun (WGS) entry which is preliminary data.</text>
</comment>
<evidence type="ECO:0000259" key="1">
    <source>
        <dbReference type="SMART" id="SM00507"/>
    </source>
</evidence>
<keyword evidence="2" id="KW-0540">Nuclease</keyword>
<name>A0AAQ1TT94_CORST</name>
<feature type="domain" description="HNH nuclease" evidence="1">
    <location>
        <begin position="259"/>
        <end position="311"/>
    </location>
</feature>
<keyword evidence="2" id="KW-0378">Hydrolase</keyword>
<dbReference type="InterPro" id="IPR003615">
    <property type="entry name" value="HNH_nuc"/>
</dbReference>
<dbReference type="RefSeq" id="WP_005530564.1">
    <property type="nucleotide sequence ID" value="NZ_BJLD01000001.1"/>
</dbReference>
<accession>A0AAQ1TT94</accession>
<proteinExistence type="predicted"/>
<dbReference type="Proteomes" id="UP000315234">
    <property type="component" value="Unassembled WGS sequence"/>
</dbReference>